<gene>
    <name evidence="1" type="ORF">FZC76_07830</name>
</gene>
<dbReference type="AlphaFoldDB" id="A0A5D4T0S2"/>
<dbReference type="InterPro" id="IPR032359">
    <property type="entry name" value="KwaB-like"/>
</dbReference>
<dbReference type="OrthoDB" id="2678344at2"/>
<name>A0A5D4T0S2_9BACI</name>
<evidence type="ECO:0000313" key="1">
    <source>
        <dbReference type="EMBL" id="TYS68839.1"/>
    </source>
</evidence>
<protein>
    <submittedName>
        <fullName evidence="1">DUF4868 domain-containing protein</fullName>
    </submittedName>
</protein>
<dbReference type="EMBL" id="VTEV01000003">
    <property type="protein sequence ID" value="TYS68839.1"/>
    <property type="molecule type" value="Genomic_DNA"/>
</dbReference>
<sequence>MAENRLTNKVDDFFSKEITDTKIYLIFRSVDDETNEYLYRSSYFGFKGKDYKTFKDDYKEYLTELVKNRELTEYDITVTEKGSIETIPSTQVPNISKVKEVLTPAESQTITDDRDFDPVSIWGYIIVMKNKDDKVMRTYRKQVNAKLMKESKVLNFLQGEVKIIKSDDRLILDFKADAIEFDDECFVTNNHYFNQFFSYTEAHVNYANANFDELKEIDIIENFDDFHSRCVESVTLVKRLVAVIKEDRLTWLKDNFSKAKKVATDYGLKIDFDGDKINYTNKNCNISDVITLIRGGCVTDAVDMERYIASSVRKVGSTTN</sequence>
<dbReference type="RefSeq" id="WP_148987692.1">
    <property type="nucleotide sequence ID" value="NZ_VTEV01000003.1"/>
</dbReference>
<comment type="caution">
    <text evidence="1">The sequence shown here is derived from an EMBL/GenBank/DDBJ whole genome shotgun (WGS) entry which is preliminary data.</text>
</comment>
<proteinExistence type="predicted"/>
<dbReference type="Pfam" id="PF16162">
    <property type="entry name" value="KwaB"/>
    <property type="match status" value="1"/>
</dbReference>
<dbReference type="Proteomes" id="UP000322524">
    <property type="component" value="Unassembled WGS sequence"/>
</dbReference>
<reference evidence="1 2" key="1">
    <citation type="submission" date="2019-08" db="EMBL/GenBank/DDBJ databases">
        <title>Bacillus genomes from the desert of Cuatro Cienegas, Coahuila.</title>
        <authorList>
            <person name="Olmedo-Alvarez G."/>
        </authorList>
    </citation>
    <scope>NUCLEOTIDE SEQUENCE [LARGE SCALE GENOMIC DNA]</scope>
    <source>
        <strain evidence="1 2">CH28_1T</strain>
    </source>
</reference>
<accession>A0A5D4T0S2</accession>
<organism evidence="1 2">
    <name type="scientific">Sutcliffiella horikoshii</name>
    <dbReference type="NCBI Taxonomy" id="79883"/>
    <lineage>
        <taxon>Bacteria</taxon>
        <taxon>Bacillati</taxon>
        <taxon>Bacillota</taxon>
        <taxon>Bacilli</taxon>
        <taxon>Bacillales</taxon>
        <taxon>Bacillaceae</taxon>
        <taxon>Sutcliffiella</taxon>
    </lineage>
</organism>
<evidence type="ECO:0000313" key="2">
    <source>
        <dbReference type="Proteomes" id="UP000322524"/>
    </source>
</evidence>